<dbReference type="OrthoDB" id="8162676at2"/>
<proteinExistence type="predicted"/>
<organism evidence="2 3">
    <name type="scientific">Rhodoplanes roseus</name>
    <dbReference type="NCBI Taxonomy" id="29409"/>
    <lineage>
        <taxon>Bacteria</taxon>
        <taxon>Pseudomonadati</taxon>
        <taxon>Pseudomonadota</taxon>
        <taxon>Alphaproteobacteria</taxon>
        <taxon>Hyphomicrobiales</taxon>
        <taxon>Nitrobacteraceae</taxon>
        <taxon>Rhodoplanes</taxon>
    </lineage>
</organism>
<dbReference type="RefSeq" id="WP_111421504.1">
    <property type="nucleotide sequence ID" value="NZ_NPEX01000234.1"/>
</dbReference>
<feature type="compositionally biased region" description="Basic and acidic residues" evidence="1">
    <location>
        <begin position="37"/>
        <end position="57"/>
    </location>
</feature>
<sequence length="120" mass="12679">MDRDETARTKPPGKGFADQAEVIAQDRPVLETPTGRSAERDPADRTGFDDEAHRDDVGAVPRSAVTGAHEPGTGANEQDGLDETSETVRRAAEDIGTGPGDEDRPADTPVFERGGLLPKG</sequence>
<keyword evidence="3" id="KW-1185">Reference proteome</keyword>
<comment type="caution">
    <text evidence="2">The sequence shown here is derived from an EMBL/GenBank/DDBJ whole genome shotgun (WGS) entry which is preliminary data.</text>
</comment>
<evidence type="ECO:0000256" key="1">
    <source>
        <dbReference type="SAM" id="MobiDB-lite"/>
    </source>
</evidence>
<protein>
    <submittedName>
        <fullName evidence="2">Uncharacterized protein</fullName>
    </submittedName>
</protein>
<dbReference type="Proteomes" id="UP000249130">
    <property type="component" value="Unassembled WGS sequence"/>
</dbReference>
<evidence type="ECO:0000313" key="3">
    <source>
        <dbReference type="Proteomes" id="UP000249130"/>
    </source>
</evidence>
<evidence type="ECO:0000313" key="2">
    <source>
        <dbReference type="EMBL" id="RAI40401.1"/>
    </source>
</evidence>
<dbReference type="EMBL" id="NPEX01000234">
    <property type="protein sequence ID" value="RAI40401.1"/>
    <property type="molecule type" value="Genomic_DNA"/>
</dbReference>
<gene>
    <name evidence="2" type="ORF">CH341_23810</name>
</gene>
<feature type="region of interest" description="Disordered" evidence="1">
    <location>
        <begin position="1"/>
        <end position="120"/>
    </location>
</feature>
<name>A0A327KPT7_9BRAD</name>
<dbReference type="AlphaFoldDB" id="A0A327KPT7"/>
<reference evidence="2 3" key="1">
    <citation type="submission" date="2017-07" db="EMBL/GenBank/DDBJ databases">
        <title>Draft Genome Sequences of Select Purple Nonsulfur Bacteria.</title>
        <authorList>
            <person name="Lasarre B."/>
            <person name="Mckinlay J.B."/>
        </authorList>
    </citation>
    <scope>NUCLEOTIDE SEQUENCE [LARGE SCALE GENOMIC DNA]</scope>
    <source>
        <strain evidence="2 3">DSM 5909</strain>
    </source>
</reference>
<accession>A0A327KPT7</accession>